<sequence>MASSTACHRCRHQKRKCSRDMPVCQRCRELEAHCEYPSPPNRRLLAIQRWQRKADRNQEHMQLDDLVGLLRSYYPRSITSDFLFNQKDFFVHYWDGKISPYLLRNLCAFASIFTREVVTAQSSNLNLNMMDLDLSLSRTPVDDLLGSFPLSFYWFARESTFMACLHLILRGGVQAFPSNPQIALSLFGVYWSIRCFIKNTQSFDSSFALHLPDEPYLSGKPPHSDRVTEEHWATSKLLALMGRWLHVRKFLTALRAAEDQVSMFSTLTKMDIETTPRYNSFKADKIPSLGSSSSSLQKSLVSEILYHKCRAVSFLYMFRANQLGDNVEHEFIDLSGSVGVRHMHFLPPFVGFSTYLAASLQLGALGYLYTNHDEPPVLSSEGALINALRLCVFTNLSILNRLRPLWVPLQMMWERLMPLFHRASLSPQNLEVFASGLPSIPLVDEDTAMKLQAFVTSHLPQTMRTMDMDDSFYLPLDIQATIST</sequence>
<feature type="domain" description="Zn(2)-C6 fungal-type" evidence="5">
    <location>
        <begin position="6"/>
        <end position="36"/>
    </location>
</feature>
<dbReference type="Pfam" id="PF00172">
    <property type="entry name" value="Zn_clus"/>
    <property type="match status" value="1"/>
</dbReference>
<comment type="caution">
    <text evidence="6">The sequence shown here is derived from an EMBL/GenBank/DDBJ whole genome shotgun (WGS) entry which is preliminary data.</text>
</comment>
<accession>A0ABR4IJZ1</accession>
<gene>
    <name evidence="6" type="ORF">BJY01DRAFT_241224</name>
</gene>
<dbReference type="SMART" id="SM00066">
    <property type="entry name" value="GAL4"/>
    <property type="match status" value="1"/>
</dbReference>
<dbReference type="Proteomes" id="UP001610446">
    <property type="component" value="Unassembled WGS sequence"/>
</dbReference>
<dbReference type="InterPro" id="IPR001138">
    <property type="entry name" value="Zn2Cys6_DnaBD"/>
</dbReference>
<dbReference type="PROSITE" id="PS00463">
    <property type="entry name" value="ZN2_CY6_FUNGAL_1"/>
    <property type="match status" value="1"/>
</dbReference>
<dbReference type="EMBL" id="JBFXLU010000410">
    <property type="protein sequence ID" value="KAL2827113.1"/>
    <property type="molecule type" value="Genomic_DNA"/>
</dbReference>
<keyword evidence="2" id="KW-0238">DNA-binding</keyword>
<dbReference type="CDD" id="cd00067">
    <property type="entry name" value="GAL4"/>
    <property type="match status" value="1"/>
</dbReference>
<dbReference type="PROSITE" id="PS50048">
    <property type="entry name" value="ZN2_CY6_FUNGAL_2"/>
    <property type="match status" value="1"/>
</dbReference>
<dbReference type="Gene3D" id="4.10.240.10">
    <property type="entry name" value="Zn(2)-C6 fungal-type DNA-binding domain"/>
    <property type="match status" value="1"/>
</dbReference>
<keyword evidence="4" id="KW-0539">Nucleus</keyword>
<keyword evidence="1" id="KW-0805">Transcription regulation</keyword>
<dbReference type="InterPro" id="IPR036864">
    <property type="entry name" value="Zn2-C6_fun-type_DNA-bd_sf"/>
</dbReference>
<keyword evidence="3" id="KW-0804">Transcription</keyword>
<organism evidence="6 7">
    <name type="scientific">Aspergillus pseudoustus</name>
    <dbReference type="NCBI Taxonomy" id="1810923"/>
    <lineage>
        <taxon>Eukaryota</taxon>
        <taxon>Fungi</taxon>
        <taxon>Dikarya</taxon>
        <taxon>Ascomycota</taxon>
        <taxon>Pezizomycotina</taxon>
        <taxon>Eurotiomycetes</taxon>
        <taxon>Eurotiomycetidae</taxon>
        <taxon>Eurotiales</taxon>
        <taxon>Aspergillaceae</taxon>
        <taxon>Aspergillus</taxon>
        <taxon>Aspergillus subgen. Nidulantes</taxon>
    </lineage>
</organism>
<proteinExistence type="predicted"/>
<keyword evidence="7" id="KW-1185">Reference proteome</keyword>
<protein>
    <recommendedName>
        <fullName evidence="5">Zn(2)-C6 fungal-type domain-containing protein</fullName>
    </recommendedName>
</protein>
<evidence type="ECO:0000313" key="7">
    <source>
        <dbReference type="Proteomes" id="UP001610446"/>
    </source>
</evidence>
<evidence type="ECO:0000256" key="2">
    <source>
        <dbReference type="ARBA" id="ARBA00023125"/>
    </source>
</evidence>
<evidence type="ECO:0000256" key="3">
    <source>
        <dbReference type="ARBA" id="ARBA00023163"/>
    </source>
</evidence>
<evidence type="ECO:0000256" key="4">
    <source>
        <dbReference type="ARBA" id="ARBA00023242"/>
    </source>
</evidence>
<evidence type="ECO:0000256" key="1">
    <source>
        <dbReference type="ARBA" id="ARBA00023015"/>
    </source>
</evidence>
<reference evidence="6 7" key="1">
    <citation type="submission" date="2024-07" db="EMBL/GenBank/DDBJ databases">
        <title>Section-level genome sequencing and comparative genomics of Aspergillus sections Usti and Cavernicolus.</title>
        <authorList>
            <consortium name="Lawrence Berkeley National Laboratory"/>
            <person name="Nybo J.L."/>
            <person name="Vesth T.C."/>
            <person name="Theobald S."/>
            <person name="Frisvad J.C."/>
            <person name="Larsen T.O."/>
            <person name="Kjaerboelling I."/>
            <person name="Rothschild-Mancinelli K."/>
            <person name="Lyhne E.K."/>
            <person name="Kogle M.E."/>
            <person name="Barry K."/>
            <person name="Clum A."/>
            <person name="Na H."/>
            <person name="Ledsgaard L."/>
            <person name="Lin J."/>
            <person name="Lipzen A."/>
            <person name="Kuo A."/>
            <person name="Riley R."/>
            <person name="Mondo S."/>
            <person name="Labutti K."/>
            <person name="Haridas S."/>
            <person name="Pangalinan J."/>
            <person name="Salamov A.A."/>
            <person name="Simmons B.A."/>
            <person name="Magnuson J.K."/>
            <person name="Chen J."/>
            <person name="Drula E."/>
            <person name="Henrissat B."/>
            <person name="Wiebenga A."/>
            <person name="Lubbers R.J."/>
            <person name="Gomes A.C."/>
            <person name="Makela M.R."/>
            <person name="Stajich J."/>
            <person name="Grigoriev I.V."/>
            <person name="Mortensen U.H."/>
            <person name="De Vries R.P."/>
            <person name="Baker S.E."/>
            <person name="Andersen M.R."/>
        </authorList>
    </citation>
    <scope>NUCLEOTIDE SEQUENCE [LARGE SCALE GENOMIC DNA]</scope>
    <source>
        <strain evidence="6 7">CBS 123904</strain>
    </source>
</reference>
<dbReference type="SUPFAM" id="SSF57701">
    <property type="entry name" value="Zn2/Cys6 DNA-binding domain"/>
    <property type="match status" value="1"/>
</dbReference>
<evidence type="ECO:0000259" key="5">
    <source>
        <dbReference type="PROSITE" id="PS50048"/>
    </source>
</evidence>
<evidence type="ECO:0000313" key="6">
    <source>
        <dbReference type="EMBL" id="KAL2827113.1"/>
    </source>
</evidence>
<name>A0ABR4IJZ1_9EURO</name>